<proteinExistence type="inferred from homology"/>
<sequence length="133" mass="15000">MNVIWIVADTFRQDHLGAYGNIEVRTPSLDALAAKSVRFDRHYASGFPTMPTRADHATGKWTISFMGWDPLPLGERTLAQTLSENGYHTAAVVDTPFYVRSEMNYDRGFQTFFFQPGQEGSPTRVLQKGNHES</sequence>
<evidence type="ECO:0000313" key="4">
    <source>
        <dbReference type="EMBL" id="SVE24240.1"/>
    </source>
</evidence>
<dbReference type="AlphaFoldDB" id="A0A383BWP2"/>
<reference evidence="4" key="1">
    <citation type="submission" date="2018-05" db="EMBL/GenBank/DDBJ databases">
        <authorList>
            <person name="Lanie J.A."/>
            <person name="Ng W.-L."/>
            <person name="Kazmierczak K.M."/>
            <person name="Andrzejewski T.M."/>
            <person name="Davidsen T.M."/>
            <person name="Wayne K.J."/>
            <person name="Tettelin H."/>
            <person name="Glass J.I."/>
            <person name="Rusch D."/>
            <person name="Podicherti R."/>
            <person name="Tsui H.-C.T."/>
            <person name="Winkler M.E."/>
        </authorList>
    </citation>
    <scope>NUCLEOTIDE SEQUENCE</scope>
</reference>
<dbReference type="InterPro" id="IPR000917">
    <property type="entry name" value="Sulfatase_N"/>
</dbReference>
<protein>
    <recommendedName>
        <fullName evidence="3">Sulfatase N-terminal domain-containing protein</fullName>
    </recommendedName>
</protein>
<name>A0A383BWP2_9ZZZZ</name>
<dbReference type="SUPFAM" id="SSF53649">
    <property type="entry name" value="Alkaline phosphatase-like"/>
    <property type="match status" value="1"/>
</dbReference>
<organism evidence="4">
    <name type="scientific">marine metagenome</name>
    <dbReference type="NCBI Taxonomy" id="408172"/>
    <lineage>
        <taxon>unclassified sequences</taxon>
        <taxon>metagenomes</taxon>
        <taxon>ecological metagenomes</taxon>
    </lineage>
</organism>
<dbReference type="PANTHER" id="PTHR42693:SF53">
    <property type="entry name" value="ENDO-4-O-SULFATASE"/>
    <property type="match status" value="1"/>
</dbReference>
<comment type="similarity">
    <text evidence="1">Belongs to the sulfatase family.</text>
</comment>
<dbReference type="PANTHER" id="PTHR42693">
    <property type="entry name" value="ARYLSULFATASE FAMILY MEMBER"/>
    <property type="match status" value="1"/>
</dbReference>
<evidence type="ECO:0000256" key="2">
    <source>
        <dbReference type="ARBA" id="ARBA00022801"/>
    </source>
</evidence>
<dbReference type="Pfam" id="PF00884">
    <property type="entry name" value="Sulfatase"/>
    <property type="match status" value="1"/>
</dbReference>
<feature type="non-terminal residue" evidence="4">
    <location>
        <position position="133"/>
    </location>
</feature>
<evidence type="ECO:0000256" key="1">
    <source>
        <dbReference type="ARBA" id="ARBA00008779"/>
    </source>
</evidence>
<dbReference type="InterPro" id="IPR017850">
    <property type="entry name" value="Alkaline_phosphatase_core_sf"/>
</dbReference>
<keyword evidence="2" id="KW-0378">Hydrolase</keyword>
<dbReference type="EMBL" id="UINC01203811">
    <property type="protein sequence ID" value="SVE24240.1"/>
    <property type="molecule type" value="Genomic_DNA"/>
</dbReference>
<accession>A0A383BWP2</accession>
<gene>
    <name evidence="4" type="ORF">METZ01_LOCUS477094</name>
</gene>
<dbReference type="InterPro" id="IPR050738">
    <property type="entry name" value="Sulfatase"/>
</dbReference>
<dbReference type="GO" id="GO:0004065">
    <property type="term" value="F:arylsulfatase activity"/>
    <property type="evidence" value="ECO:0007669"/>
    <property type="project" value="TreeGrafter"/>
</dbReference>
<evidence type="ECO:0000259" key="3">
    <source>
        <dbReference type="Pfam" id="PF00884"/>
    </source>
</evidence>
<feature type="domain" description="Sulfatase N-terminal" evidence="3">
    <location>
        <begin position="2"/>
        <end position="117"/>
    </location>
</feature>
<dbReference type="Gene3D" id="3.40.720.10">
    <property type="entry name" value="Alkaline Phosphatase, subunit A"/>
    <property type="match status" value="1"/>
</dbReference>